<dbReference type="Gene3D" id="6.10.340.10">
    <property type="match status" value="1"/>
</dbReference>
<dbReference type="AlphaFoldDB" id="A0A9E2KZX9"/>
<dbReference type="PROSITE" id="PS50885">
    <property type="entry name" value="HAMP"/>
    <property type="match status" value="1"/>
</dbReference>
<evidence type="ECO:0000256" key="3">
    <source>
        <dbReference type="PROSITE-ProRule" id="PRU00284"/>
    </source>
</evidence>
<keyword evidence="4" id="KW-0472">Membrane</keyword>
<dbReference type="Gene3D" id="1.10.287.950">
    <property type="entry name" value="Methyl-accepting chemotaxis protein"/>
    <property type="match status" value="1"/>
</dbReference>
<keyword evidence="4" id="KW-0812">Transmembrane</keyword>
<evidence type="ECO:0000256" key="2">
    <source>
        <dbReference type="ARBA" id="ARBA00029447"/>
    </source>
</evidence>
<evidence type="ECO:0000259" key="6">
    <source>
        <dbReference type="PROSITE" id="PS50885"/>
    </source>
</evidence>
<evidence type="ECO:0000313" key="7">
    <source>
        <dbReference type="EMBL" id="MBU3849219.1"/>
    </source>
</evidence>
<dbReference type="PRINTS" id="PR00260">
    <property type="entry name" value="CHEMTRNSDUCR"/>
</dbReference>
<dbReference type="InterPro" id="IPR003660">
    <property type="entry name" value="HAMP_dom"/>
</dbReference>
<dbReference type="GO" id="GO:0004888">
    <property type="term" value="F:transmembrane signaling receptor activity"/>
    <property type="evidence" value="ECO:0007669"/>
    <property type="project" value="InterPro"/>
</dbReference>
<dbReference type="EMBL" id="JAHLFV010000035">
    <property type="protein sequence ID" value="MBU3849219.1"/>
    <property type="molecule type" value="Genomic_DNA"/>
</dbReference>
<reference evidence="7" key="1">
    <citation type="journal article" date="2021" name="PeerJ">
        <title>Extensive microbial diversity within the chicken gut microbiome revealed by metagenomics and culture.</title>
        <authorList>
            <person name="Gilroy R."/>
            <person name="Ravi A."/>
            <person name="Getino M."/>
            <person name="Pursley I."/>
            <person name="Horton D.L."/>
            <person name="Alikhan N.F."/>
            <person name="Baker D."/>
            <person name="Gharbi K."/>
            <person name="Hall N."/>
            <person name="Watson M."/>
            <person name="Adriaenssens E.M."/>
            <person name="Foster-Nyarko E."/>
            <person name="Jarju S."/>
            <person name="Secka A."/>
            <person name="Antonio M."/>
            <person name="Oren A."/>
            <person name="Chaudhuri R.R."/>
            <person name="La Ragione R."/>
            <person name="Hildebrand F."/>
            <person name="Pallen M.J."/>
        </authorList>
    </citation>
    <scope>NUCLEOTIDE SEQUENCE</scope>
    <source>
        <strain evidence="7">Gambia15-2214</strain>
    </source>
</reference>
<name>A0A9E2KZX9_9SPIR</name>
<dbReference type="CDD" id="cd06225">
    <property type="entry name" value="HAMP"/>
    <property type="match status" value="1"/>
</dbReference>
<gene>
    <name evidence="7" type="ORF">IAA16_01485</name>
</gene>
<feature type="transmembrane region" description="Helical" evidence="4">
    <location>
        <begin position="6"/>
        <end position="27"/>
    </location>
</feature>
<feature type="domain" description="HAMP" evidence="6">
    <location>
        <begin position="28"/>
        <end position="81"/>
    </location>
</feature>
<dbReference type="InterPro" id="IPR051310">
    <property type="entry name" value="MCP_chemotaxis"/>
</dbReference>
<keyword evidence="1" id="KW-0145">Chemotaxis</keyword>
<dbReference type="PANTHER" id="PTHR43531">
    <property type="entry name" value="PROTEIN ICFG"/>
    <property type="match status" value="1"/>
</dbReference>
<dbReference type="InterPro" id="IPR004090">
    <property type="entry name" value="Chemotax_Me-accpt_rcpt"/>
</dbReference>
<evidence type="ECO:0000313" key="8">
    <source>
        <dbReference type="Proteomes" id="UP000823914"/>
    </source>
</evidence>
<dbReference type="PANTHER" id="PTHR43531:SF11">
    <property type="entry name" value="METHYL-ACCEPTING CHEMOTAXIS PROTEIN 3"/>
    <property type="match status" value="1"/>
</dbReference>
<accession>A0A9E2KZX9</accession>
<evidence type="ECO:0000256" key="4">
    <source>
        <dbReference type="SAM" id="Phobius"/>
    </source>
</evidence>
<comment type="similarity">
    <text evidence="2">Belongs to the methyl-accepting chemotaxis (MCP) protein family.</text>
</comment>
<evidence type="ECO:0000259" key="5">
    <source>
        <dbReference type="PROSITE" id="PS50111"/>
    </source>
</evidence>
<proteinExistence type="inferred from homology"/>
<comment type="caution">
    <text evidence="7">The sequence shown here is derived from an EMBL/GenBank/DDBJ whole genome shotgun (WGS) entry which is preliminary data.</text>
</comment>
<sequence>PLYYVQRVLPASIVGAGVAFFVFYRIIKSIFVRVIKVLTSIDKVATGDYTCVDLHVESRDELGLLVNSINSFTGNTRGLISEIKNRATETSDSLSFMTSRVDNAEHVIEESMNAISRVQSEMINQSAGVEETQVTVVNILNQIKSQDANIETLASSVVEASAAIEQMVANIRSVSDILKKNTDTVNNLGIAASQGQKTVENAVNISKRIYEESEGLLEASAIIKHIAEQTNMLAMNAAIEAAHAGEAGKGFAVVADEIRKLAEDSSTQSLAITSRLKDLGTSINAVSENTQEVEQHFGTIFDFAQSVQNQETVIMHAMQEQSEGSGQVLEAMHIINDISASVNESSTTVLQGSKEISIEMEKLVEVTTTITESMNEISKGAGKVEESLKEIVQTNNHNQSIVEGLMDDVSVFKI</sequence>
<dbReference type="PROSITE" id="PS50111">
    <property type="entry name" value="CHEMOTAXIS_TRANSDUC_2"/>
    <property type="match status" value="1"/>
</dbReference>
<keyword evidence="3" id="KW-0807">Transducer</keyword>
<dbReference type="Proteomes" id="UP000823914">
    <property type="component" value="Unassembled WGS sequence"/>
</dbReference>
<dbReference type="InterPro" id="IPR004089">
    <property type="entry name" value="MCPsignal_dom"/>
</dbReference>
<dbReference type="GO" id="GO:0007165">
    <property type="term" value="P:signal transduction"/>
    <property type="evidence" value="ECO:0007669"/>
    <property type="project" value="UniProtKB-KW"/>
</dbReference>
<evidence type="ECO:0000256" key="1">
    <source>
        <dbReference type="ARBA" id="ARBA00022500"/>
    </source>
</evidence>
<dbReference type="SUPFAM" id="SSF58104">
    <property type="entry name" value="Methyl-accepting chemotaxis protein (MCP) signaling domain"/>
    <property type="match status" value="1"/>
</dbReference>
<keyword evidence="4" id="KW-1133">Transmembrane helix</keyword>
<dbReference type="GO" id="GO:0005886">
    <property type="term" value="C:plasma membrane"/>
    <property type="evidence" value="ECO:0007669"/>
    <property type="project" value="TreeGrafter"/>
</dbReference>
<protein>
    <submittedName>
        <fullName evidence="7">Methyl-accepting chemotaxis protein</fullName>
    </submittedName>
</protein>
<reference evidence="7" key="2">
    <citation type="submission" date="2021-04" db="EMBL/GenBank/DDBJ databases">
        <authorList>
            <person name="Gilroy R."/>
        </authorList>
    </citation>
    <scope>NUCLEOTIDE SEQUENCE</scope>
    <source>
        <strain evidence="7">Gambia15-2214</strain>
    </source>
</reference>
<dbReference type="GO" id="GO:0006935">
    <property type="term" value="P:chemotaxis"/>
    <property type="evidence" value="ECO:0007669"/>
    <property type="project" value="UniProtKB-KW"/>
</dbReference>
<feature type="non-terminal residue" evidence="7">
    <location>
        <position position="1"/>
    </location>
</feature>
<dbReference type="Pfam" id="PF00015">
    <property type="entry name" value="MCPsignal"/>
    <property type="match status" value="1"/>
</dbReference>
<feature type="domain" description="Methyl-accepting transducer" evidence="5">
    <location>
        <begin position="128"/>
        <end position="378"/>
    </location>
</feature>
<dbReference type="SMART" id="SM00283">
    <property type="entry name" value="MA"/>
    <property type="match status" value="1"/>
</dbReference>
<organism evidence="7 8">
    <name type="scientific">Candidatus Treponema excrementipullorum</name>
    <dbReference type="NCBI Taxonomy" id="2838768"/>
    <lineage>
        <taxon>Bacteria</taxon>
        <taxon>Pseudomonadati</taxon>
        <taxon>Spirochaetota</taxon>
        <taxon>Spirochaetia</taxon>
        <taxon>Spirochaetales</taxon>
        <taxon>Treponemataceae</taxon>
        <taxon>Treponema</taxon>
    </lineage>
</organism>
<dbReference type="Pfam" id="PF00672">
    <property type="entry name" value="HAMP"/>
    <property type="match status" value="1"/>
</dbReference>